<sequence length="404" mass="44706">MRSTVALVLAGGKGTRLKGLTKEIAKPAVSFGGKYKIIDFTLSNCVNSGIRRVGVLTQFMAHDLIDHLQKGWNFMTNSALNEGVSIIPAQQRTGEAWYRGTADAVYQNLDIIRKQKAQQVLILGGDHIYKMDYSRMLNFHAENGADVTVACIKKPLEQASSFGVMSLNENGQIVQFDEKPENPRPHPKDPSQALVSMGIYIFNTDVLDKELCDALNDPNYNHDFGHNIIPNLLERYNVSGYVFTEKGHPGHNAYWRDVGNLDEYYAANMDLLAPTPELDLYDHSWPTITQQQQRPGAKFIFNDEGRRGSAVDSVLSAGTIISGAEVEHSLVSYNCRIEEGSKVQDSILLPDVLVGKDCRLTKVIVGEGTIIPDGTIIGEDPVKDAEMYEVTEGGVVLVTEENFR</sequence>
<dbReference type="AlphaFoldDB" id="A0A0B8PLD6"/>
<dbReference type="NCBIfam" id="TIGR02091">
    <property type="entry name" value="glgC"/>
    <property type="match status" value="1"/>
</dbReference>
<dbReference type="NCBIfam" id="NF001947">
    <property type="entry name" value="PRK00725.1"/>
    <property type="match status" value="1"/>
</dbReference>
<dbReference type="NCBIfam" id="NF002023">
    <property type="entry name" value="PRK00844.1"/>
    <property type="match status" value="1"/>
</dbReference>
<dbReference type="PANTHER" id="PTHR43523:SF2">
    <property type="entry name" value="GLUCOSE-1-PHOSPHATE ADENYLYLTRANSFERASE"/>
    <property type="match status" value="1"/>
</dbReference>
<feature type="site" description="Could play a key role in the communication between the regulatory and the substrate sites" evidence="9">
    <location>
        <position position="58"/>
    </location>
</feature>
<feature type="domain" description="Nucleotidyl transferase" evidence="10">
    <location>
        <begin position="6"/>
        <end position="272"/>
    </location>
</feature>
<feature type="binding site" evidence="9">
    <location>
        <position position="98"/>
    </location>
    <ligand>
        <name>alpha-D-glucose 1-phosphate</name>
        <dbReference type="ChEBI" id="CHEBI:58601"/>
    </ligand>
</feature>
<gene>
    <name evidence="9" type="primary">glgC</name>
    <name evidence="12" type="ORF">JCM19232_2504</name>
</gene>
<dbReference type="GO" id="GO:0005524">
    <property type="term" value="F:ATP binding"/>
    <property type="evidence" value="ECO:0007669"/>
    <property type="project" value="UniProtKB-KW"/>
</dbReference>
<dbReference type="Gene3D" id="2.160.10.10">
    <property type="entry name" value="Hexapeptide repeat proteins"/>
    <property type="match status" value="1"/>
</dbReference>
<dbReference type="InterPro" id="IPR011831">
    <property type="entry name" value="ADP-Glc_PPase"/>
</dbReference>
<dbReference type="GO" id="GO:0008878">
    <property type="term" value="F:glucose-1-phosphate adenylyltransferase activity"/>
    <property type="evidence" value="ECO:0007669"/>
    <property type="project" value="UniProtKB-UniRule"/>
</dbReference>
<feature type="binding site" evidence="9">
    <location>
        <position position="163"/>
    </location>
    <ligand>
        <name>alpha-D-glucose 1-phosphate</name>
        <dbReference type="ChEBI" id="CHEBI:58601"/>
    </ligand>
</feature>
<keyword evidence="2 9" id="KW-0321">Glycogen metabolism</keyword>
<evidence type="ECO:0000259" key="10">
    <source>
        <dbReference type="Pfam" id="PF00483"/>
    </source>
</evidence>
<dbReference type="CDD" id="cd02508">
    <property type="entry name" value="ADP_Glucose_PP"/>
    <property type="match status" value="1"/>
</dbReference>
<comment type="caution">
    <text evidence="12">The sequence shown here is derived from an EMBL/GenBank/DDBJ whole genome shotgun (WGS) entry which is preliminary data.</text>
</comment>
<dbReference type="Proteomes" id="UP000031670">
    <property type="component" value="Unassembled WGS sequence"/>
</dbReference>
<dbReference type="InterPro" id="IPR029044">
    <property type="entry name" value="Nucleotide-diphossugar_trans"/>
</dbReference>
<proteinExistence type="inferred from homology"/>
<dbReference type="InterPro" id="IPR056818">
    <property type="entry name" value="GlmU/GlgC-like_hexapep"/>
</dbReference>
<evidence type="ECO:0000259" key="11">
    <source>
        <dbReference type="Pfam" id="PF24894"/>
    </source>
</evidence>
<evidence type="ECO:0000256" key="7">
    <source>
        <dbReference type="ARBA" id="ARBA00023056"/>
    </source>
</evidence>
<comment type="similarity">
    <text evidence="1 9">Belongs to the bacterial/plant glucose-1-phosphate adenylyltransferase family.</text>
</comment>
<evidence type="ECO:0000313" key="12">
    <source>
        <dbReference type="EMBL" id="GAM63524.1"/>
    </source>
</evidence>
<reference evidence="12 13" key="2">
    <citation type="submission" date="2015-01" db="EMBL/GenBank/DDBJ databases">
        <authorList>
            <consortium name="NBRP consortium"/>
            <person name="Sawabe T."/>
            <person name="Meirelles P."/>
            <person name="Feng G."/>
            <person name="Sayaka M."/>
            <person name="Hattori M."/>
            <person name="Ohkuma M."/>
        </authorList>
    </citation>
    <scope>NUCLEOTIDE SEQUENCE [LARGE SCALE GENOMIC DNA]</scope>
    <source>
        <strain evidence="12 13">JCM19232</strain>
    </source>
</reference>
<keyword evidence="4 9" id="KW-0548">Nucleotidyltransferase</keyword>
<evidence type="ECO:0000256" key="6">
    <source>
        <dbReference type="ARBA" id="ARBA00022840"/>
    </source>
</evidence>
<protein>
    <recommendedName>
        <fullName evidence="9">Glucose-1-phosphate adenylyltransferase</fullName>
        <ecNumber evidence="9">2.7.7.27</ecNumber>
    </recommendedName>
    <alternativeName>
        <fullName evidence="9">ADP-glucose pyrophosphorylase</fullName>
        <shortName evidence="9">ADPGlc PPase</shortName>
    </alternativeName>
    <alternativeName>
        <fullName evidence="9">ADP-glucose synthase</fullName>
    </alternativeName>
</protein>
<evidence type="ECO:0000256" key="3">
    <source>
        <dbReference type="ARBA" id="ARBA00022679"/>
    </source>
</evidence>
<dbReference type="InterPro" id="IPR005836">
    <property type="entry name" value="ADP_Glu_pyroP_CS"/>
</dbReference>
<dbReference type="PROSITE" id="PS00808">
    <property type="entry name" value="ADP_GLC_PYROPHOSPH_1"/>
    <property type="match status" value="1"/>
</dbReference>
<keyword evidence="5 9" id="KW-0547">Nucleotide-binding</keyword>
<dbReference type="Pfam" id="PF00483">
    <property type="entry name" value="NTP_transferase"/>
    <property type="match status" value="1"/>
</dbReference>
<dbReference type="UniPathway" id="UPA00164"/>
<organism evidence="12 13">
    <name type="scientific">Vibrio ishigakensis</name>
    <dbReference type="NCBI Taxonomy" id="1481914"/>
    <lineage>
        <taxon>Bacteria</taxon>
        <taxon>Pseudomonadati</taxon>
        <taxon>Pseudomonadota</taxon>
        <taxon>Gammaproteobacteria</taxon>
        <taxon>Vibrionales</taxon>
        <taxon>Vibrionaceae</taxon>
        <taxon>Vibrio</taxon>
    </lineage>
</organism>
<evidence type="ECO:0000256" key="2">
    <source>
        <dbReference type="ARBA" id="ARBA00022600"/>
    </source>
</evidence>
<evidence type="ECO:0000256" key="4">
    <source>
        <dbReference type="ARBA" id="ARBA00022695"/>
    </source>
</evidence>
<name>A0A0B8PLD6_9VIBR</name>
<dbReference type="InterPro" id="IPR023049">
    <property type="entry name" value="GlgC_bac"/>
</dbReference>
<feature type="domain" description="Glucose-1-phosphate adenylyltransferase/Bifunctional protein GlmU-like C-terminal hexapeptide" evidence="11">
    <location>
        <begin position="295"/>
        <end position="398"/>
    </location>
</feature>
<keyword evidence="6 9" id="KW-0067">ATP-binding</keyword>
<accession>A0A0B8PLD6</accession>
<dbReference type="Pfam" id="PF24894">
    <property type="entry name" value="Hexapep_GlmU"/>
    <property type="match status" value="1"/>
</dbReference>
<dbReference type="GO" id="GO:0005978">
    <property type="term" value="P:glycogen biosynthetic process"/>
    <property type="evidence" value="ECO:0007669"/>
    <property type="project" value="UniProtKB-UniRule"/>
</dbReference>
<keyword evidence="7 9" id="KW-0320">Glycogen biosynthesis</keyword>
<feature type="binding site" evidence="9">
    <location>
        <begin position="178"/>
        <end position="179"/>
    </location>
    <ligand>
        <name>alpha-D-glucose 1-phosphate</name>
        <dbReference type="ChEBI" id="CHEBI:58601"/>
    </ligand>
</feature>
<dbReference type="EC" id="2.7.7.27" evidence="9"/>
<feature type="binding site" evidence="9">
    <location>
        <position position="196"/>
    </location>
    <ligand>
        <name>alpha-D-glucose 1-phosphate</name>
        <dbReference type="ChEBI" id="CHEBI:58601"/>
    </ligand>
</feature>
<dbReference type="SUPFAM" id="SSF51161">
    <property type="entry name" value="Trimeric LpxA-like enzymes"/>
    <property type="match status" value="1"/>
</dbReference>
<feature type="site" description="Could play a key role in the communication between the regulatory and the substrate sites" evidence="9">
    <location>
        <position position="97"/>
    </location>
</feature>
<dbReference type="PANTHER" id="PTHR43523">
    <property type="entry name" value="GLUCOSE-1-PHOSPHATE ADENYLYLTRANSFERASE-RELATED"/>
    <property type="match status" value="1"/>
</dbReference>
<dbReference type="InterPro" id="IPR005835">
    <property type="entry name" value="NTP_transferase_dom"/>
</dbReference>
<evidence type="ECO:0000256" key="1">
    <source>
        <dbReference type="ARBA" id="ARBA00010443"/>
    </source>
</evidence>
<evidence type="ECO:0000256" key="8">
    <source>
        <dbReference type="ARBA" id="ARBA00023277"/>
    </source>
</evidence>
<dbReference type="HAMAP" id="MF_00624">
    <property type="entry name" value="GlgC"/>
    <property type="match status" value="1"/>
</dbReference>
<dbReference type="InterPro" id="IPR011004">
    <property type="entry name" value="Trimer_LpxA-like_sf"/>
</dbReference>
<dbReference type="PROSITE" id="PS00810">
    <property type="entry name" value="ADP_GLC_PYROPHOSPH_3"/>
    <property type="match status" value="1"/>
</dbReference>
<comment type="catalytic activity">
    <reaction evidence="9">
        <text>alpha-D-glucose 1-phosphate + ATP + H(+) = ADP-alpha-D-glucose + diphosphate</text>
        <dbReference type="Rhea" id="RHEA:12120"/>
        <dbReference type="ChEBI" id="CHEBI:15378"/>
        <dbReference type="ChEBI" id="CHEBI:30616"/>
        <dbReference type="ChEBI" id="CHEBI:33019"/>
        <dbReference type="ChEBI" id="CHEBI:57498"/>
        <dbReference type="ChEBI" id="CHEBI:58601"/>
        <dbReference type="EC" id="2.7.7.27"/>
    </reaction>
</comment>
<comment type="function">
    <text evidence="9">Involved in the biosynthesis of ADP-glucose, a building block required for the elongation reactions to produce glycogen. Catalyzes the reaction between ATP and alpha-D-glucose 1-phosphate (G1P) to produce pyrophosphate and ADP-Glc.</text>
</comment>
<evidence type="ECO:0000256" key="9">
    <source>
        <dbReference type="HAMAP-Rule" id="MF_00624"/>
    </source>
</evidence>
<evidence type="ECO:0000256" key="5">
    <source>
        <dbReference type="ARBA" id="ARBA00022741"/>
    </source>
</evidence>
<dbReference type="Gene3D" id="3.90.550.10">
    <property type="entry name" value="Spore Coat Polysaccharide Biosynthesis Protein SpsA, Chain A"/>
    <property type="match status" value="1"/>
</dbReference>
<dbReference type="PROSITE" id="PS00809">
    <property type="entry name" value="ADP_GLC_PYROPHOSPH_2"/>
    <property type="match status" value="1"/>
</dbReference>
<dbReference type="SUPFAM" id="SSF53448">
    <property type="entry name" value="Nucleotide-diphospho-sugar transferases"/>
    <property type="match status" value="1"/>
</dbReference>
<comment type="subunit">
    <text evidence="9">Homotetramer.</text>
</comment>
<dbReference type="EMBL" id="BBSA01000009">
    <property type="protein sequence ID" value="GAM63524.1"/>
    <property type="molecule type" value="Genomic_DNA"/>
</dbReference>
<keyword evidence="3 9" id="KW-0808">Transferase</keyword>
<dbReference type="CDD" id="cd04651">
    <property type="entry name" value="LbH_G1P_AT_C"/>
    <property type="match status" value="1"/>
</dbReference>
<reference evidence="12 13" key="1">
    <citation type="submission" date="2015-01" db="EMBL/GenBank/DDBJ databases">
        <title>Vibrio sp. C5 JCM 19232 whole genome shotgun sequence.</title>
        <authorList>
            <person name="Sawabe T."/>
            <person name="Meirelles P."/>
            <person name="Feng G."/>
            <person name="Sayaka M."/>
            <person name="Hattori M."/>
            <person name="Ohkuma M."/>
        </authorList>
    </citation>
    <scope>NUCLEOTIDE SEQUENCE [LARGE SCALE GENOMIC DNA]</scope>
    <source>
        <strain evidence="12 13">JCM19232</strain>
    </source>
</reference>
<evidence type="ECO:0000313" key="13">
    <source>
        <dbReference type="Proteomes" id="UP000031670"/>
    </source>
</evidence>
<comment type="pathway">
    <text evidence="9">Glycan biosynthesis; glycogen biosynthesis.</text>
</comment>
<keyword evidence="8 9" id="KW-0119">Carbohydrate metabolism</keyword>